<sequence length="124" mass="14600">MVNYGYFVSDTLEKMNRNLLSLKYEMRSLHEKVDKIDEIIRNNTMNSNIELNKDASASDLFVSLNSDFPLEDENSLQTFENKLLDNSYRVQLVAELARYVRNTLPSTIRAMMRFLFKDSLLQEY</sequence>
<evidence type="ECO:0000313" key="2">
    <source>
        <dbReference type="Proteomes" id="UP000478052"/>
    </source>
</evidence>
<proteinExistence type="predicted"/>
<evidence type="ECO:0000313" key="1">
    <source>
        <dbReference type="EMBL" id="KAF0688999.1"/>
    </source>
</evidence>
<keyword evidence="2" id="KW-1185">Reference proteome</keyword>
<accession>A0A6G0VLM5</accession>
<protein>
    <submittedName>
        <fullName evidence="1">DUF4806 domain-containing protein</fullName>
    </submittedName>
</protein>
<gene>
    <name evidence="1" type="ORF">FWK35_00035224</name>
</gene>
<comment type="caution">
    <text evidence="1">The sequence shown here is derived from an EMBL/GenBank/DDBJ whole genome shotgun (WGS) entry which is preliminary data.</text>
</comment>
<organism evidence="1 2">
    <name type="scientific">Aphis craccivora</name>
    <name type="common">Cowpea aphid</name>
    <dbReference type="NCBI Taxonomy" id="307492"/>
    <lineage>
        <taxon>Eukaryota</taxon>
        <taxon>Metazoa</taxon>
        <taxon>Ecdysozoa</taxon>
        <taxon>Arthropoda</taxon>
        <taxon>Hexapoda</taxon>
        <taxon>Insecta</taxon>
        <taxon>Pterygota</taxon>
        <taxon>Neoptera</taxon>
        <taxon>Paraneoptera</taxon>
        <taxon>Hemiptera</taxon>
        <taxon>Sternorrhyncha</taxon>
        <taxon>Aphidomorpha</taxon>
        <taxon>Aphidoidea</taxon>
        <taxon>Aphididae</taxon>
        <taxon>Aphidini</taxon>
        <taxon>Aphis</taxon>
        <taxon>Aphis</taxon>
    </lineage>
</organism>
<dbReference type="Proteomes" id="UP000478052">
    <property type="component" value="Unassembled WGS sequence"/>
</dbReference>
<name>A0A6G0VLM5_APHCR</name>
<dbReference type="AlphaFoldDB" id="A0A6G0VLM5"/>
<dbReference type="OrthoDB" id="6622440at2759"/>
<reference evidence="1 2" key="1">
    <citation type="submission" date="2019-08" db="EMBL/GenBank/DDBJ databases">
        <title>Whole genome of Aphis craccivora.</title>
        <authorList>
            <person name="Voronova N.V."/>
            <person name="Shulinski R.S."/>
            <person name="Bandarenka Y.V."/>
            <person name="Zhorov D.G."/>
            <person name="Warner D."/>
        </authorList>
    </citation>
    <scope>NUCLEOTIDE SEQUENCE [LARGE SCALE GENOMIC DNA]</scope>
    <source>
        <strain evidence="1">180601</strain>
        <tissue evidence="1">Whole Body</tissue>
    </source>
</reference>
<dbReference type="EMBL" id="VUJU01016411">
    <property type="protein sequence ID" value="KAF0688999.1"/>
    <property type="molecule type" value="Genomic_DNA"/>
</dbReference>
<feature type="non-terminal residue" evidence="1">
    <location>
        <position position="124"/>
    </location>
</feature>